<proteinExistence type="predicted"/>
<reference evidence="2 3" key="1">
    <citation type="journal article" date="2016" name="Mol. Biol. Evol.">
        <title>Comparative Genomics of Early-Diverging Mushroom-Forming Fungi Provides Insights into the Origins of Lignocellulose Decay Capabilities.</title>
        <authorList>
            <person name="Nagy L.G."/>
            <person name="Riley R."/>
            <person name="Tritt A."/>
            <person name="Adam C."/>
            <person name="Daum C."/>
            <person name="Floudas D."/>
            <person name="Sun H."/>
            <person name="Yadav J.S."/>
            <person name="Pangilinan J."/>
            <person name="Larsson K.H."/>
            <person name="Matsuura K."/>
            <person name="Barry K."/>
            <person name="Labutti K."/>
            <person name="Kuo R."/>
            <person name="Ohm R.A."/>
            <person name="Bhattacharya S.S."/>
            <person name="Shirouzu T."/>
            <person name="Yoshinaga Y."/>
            <person name="Martin F.M."/>
            <person name="Grigoriev I.V."/>
            <person name="Hibbett D.S."/>
        </authorList>
    </citation>
    <scope>NUCLEOTIDE SEQUENCE [LARGE SCALE GENOMIC DNA]</scope>
    <source>
        <strain evidence="2 3">HHB12029</strain>
    </source>
</reference>
<dbReference type="EMBL" id="KV426007">
    <property type="protein sequence ID" value="KZV92506.1"/>
    <property type="molecule type" value="Genomic_DNA"/>
</dbReference>
<dbReference type="OrthoDB" id="124582at2759"/>
<dbReference type="Proteomes" id="UP000077266">
    <property type="component" value="Unassembled WGS sequence"/>
</dbReference>
<evidence type="ECO:0000313" key="2">
    <source>
        <dbReference type="EMBL" id="KZV92506.1"/>
    </source>
</evidence>
<keyword evidence="3" id="KW-1185">Reference proteome</keyword>
<feature type="region of interest" description="Disordered" evidence="1">
    <location>
        <begin position="359"/>
        <end position="379"/>
    </location>
</feature>
<name>A0A165HV79_EXIGL</name>
<evidence type="ECO:0000256" key="1">
    <source>
        <dbReference type="SAM" id="MobiDB-lite"/>
    </source>
</evidence>
<dbReference type="PANTHER" id="PTHR33099">
    <property type="entry name" value="FE2OG DIOXYGENASE DOMAIN-CONTAINING PROTEIN"/>
    <property type="match status" value="1"/>
</dbReference>
<gene>
    <name evidence="2" type="ORF">EXIGLDRAFT_614267</name>
</gene>
<dbReference type="Gene3D" id="2.60.120.620">
    <property type="entry name" value="q2cbj1_9rhob like domain"/>
    <property type="match status" value="1"/>
</dbReference>
<dbReference type="PANTHER" id="PTHR33099:SF7">
    <property type="entry name" value="MYND-TYPE DOMAIN-CONTAINING PROTEIN"/>
    <property type="match status" value="1"/>
</dbReference>
<protein>
    <submittedName>
        <fullName evidence="2">Uncharacterized protein</fullName>
    </submittedName>
</protein>
<dbReference type="AlphaFoldDB" id="A0A165HV79"/>
<organism evidence="2 3">
    <name type="scientific">Exidia glandulosa HHB12029</name>
    <dbReference type="NCBI Taxonomy" id="1314781"/>
    <lineage>
        <taxon>Eukaryota</taxon>
        <taxon>Fungi</taxon>
        <taxon>Dikarya</taxon>
        <taxon>Basidiomycota</taxon>
        <taxon>Agaricomycotina</taxon>
        <taxon>Agaricomycetes</taxon>
        <taxon>Auriculariales</taxon>
        <taxon>Exidiaceae</taxon>
        <taxon>Exidia</taxon>
    </lineage>
</organism>
<evidence type="ECO:0000313" key="3">
    <source>
        <dbReference type="Proteomes" id="UP000077266"/>
    </source>
</evidence>
<dbReference type="InParanoid" id="A0A165HV79"/>
<sequence length="379" mass="42284">MPYKLYSRTYNRYYQDKVEKVLTDVDHQGTFYFSRTYEDAPNPVLRLADLGTVGLPLSSREAAAVIERCTQAPFGKGERTVVDKDVRDTWELDGKQVAFDNPAWTQFIAQAVQDVCRSLGVNFEASKPRCELHKLLVYETGSHFLPHVDTEKHPSMFASLIVVLPTLFAGGDAHLSHGSQSTVLNSSRASLAHTTVLAWYTDIMHEIKPIERGYRLALSYNLIHTTTSIRPSLSANTAALDQLRGILASWAQPKQGPDKIVYLLDHTYSKANFSASALKGSDAHVIAMLDEVAKTLGFHLALGHLVLTVRSSEYDYDRDADIENIVDLEGSSLHSKSLSFDYEVETIPAEFVEELCEQAADEEDHESYTGNVRHDESCP</sequence>
<accession>A0A165HV79</accession>